<feature type="domain" description="Peptidase M28" evidence="1">
    <location>
        <begin position="294"/>
        <end position="495"/>
    </location>
</feature>
<protein>
    <submittedName>
        <fullName evidence="2">M20/M25/M40 family metallo-hydrolase</fullName>
    </submittedName>
</protein>
<dbReference type="GO" id="GO:0006508">
    <property type="term" value="P:proteolysis"/>
    <property type="evidence" value="ECO:0007669"/>
    <property type="project" value="InterPro"/>
</dbReference>
<dbReference type="PANTHER" id="PTHR12147:SF26">
    <property type="entry name" value="PEPTIDASE M28 DOMAIN-CONTAINING PROTEIN"/>
    <property type="match status" value="1"/>
</dbReference>
<comment type="caution">
    <text evidence="2">The sequence shown here is derived from an EMBL/GenBank/DDBJ whole genome shotgun (WGS) entry which is preliminary data.</text>
</comment>
<dbReference type="SUPFAM" id="SSF52025">
    <property type="entry name" value="PA domain"/>
    <property type="match status" value="1"/>
</dbReference>
<dbReference type="InterPro" id="IPR007484">
    <property type="entry name" value="Peptidase_M28"/>
</dbReference>
<name>A0A7V1LLP7_CALAY</name>
<dbReference type="EMBL" id="DRLD01000177">
    <property type="protein sequence ID" value="HED10309.1"/>
    <property type="molecule type" value="Genomic_DNA"/>
</dbReference>
<evidence type="ECO:0000259" key="1">
    <source>
        <dbReference type="Pfam" id="PF04389"/>
    </source>
</evidence>
<dbReference type="SUPFAM" id="SSF53187">
    <property type="entry name" value="Zn-dependent exopeptidases"/>
    <property type="match status" value="1"/>
</dbReference>
<dbReference type="PANTHER" id="PTHR12147">
    <property type="entry name" value="METALLOPEPTIDASE M28 FAMILY MEMBER"/>
    <property type="match status" value="1"/>
</dbReference>
<dbReference type="InterPro" id="IPR046450">
    <property type="entry name" value="PA_dom_sf"/>
</dbReference>
<dbReference type="AlphaFoldDB" id="A0A7V1LLP7"/>
<evidence type="ECO:0000313" key="2">
    <source>
        <dbReference type="EMBL" id="HED10309.1"/>
    </source>
</evidence>
<dbReference type="Proteomes" id="UP000886005">
    <property type="component" value="Unassembled WGS sequence"/>
</dbReference>
<organism evidence="2">
    <name type="scientific">Caldithrix abyssi</name>
    <dbReference type="NCBI Taxonomy" id="187145"/>
    <lineage>
        <taxon>Bacteria</taxon>
        <taxon>Pseudomonadati</taxon>
        <taxon>Calditrichota</taxon>
        <taxon>Calditrichia</taxon>
        <taxon>Calditrichales</taxon>
        <taxon>Calditrichaceae</taxon>
        <taxon>Caldithrix</taxon>
    </lineage>
</organism>
<accession>A0A7V1LLP7</accession>
<dbReference type="Gene3D" id="3.40.630.10">
    <property type="entry name" value="Zn peptidases"/>
    <property type="match status" value="1"/>
</dbReference>
<dbReference type="GO" id="GO:0008235">
    <property type="term" value="F:metalloexopeptidase activity"/>
    <property type="evidence" value="ECO:0007669"/>
    <property type="project" value="InterPro"/>
</dbReference>
<dbReference type="Pfam" id="PF04389">
    <property type="entry name" value="Peptidase_M28"/>
    <property type="match status" value="1"/>
</dbReference>
<proteinExistence type="predicted"/>
<dbReference type="InterPro" id="IPR045175">
    <property type="entry name" value="M28_fam"/>
</dbReference>
<dbReference type="CDD" id="cd03877">
    <property type="entry name" value="M28_like"/>
    <property type="match status" value="1"/>
</dbReference>
<dbReference type="Gene3D" id="3.50.30.30">
    <property type="match status" value="1"/>
</dbReference>
<dbReference type="PROSITE" id="PS51257">
    <property type="entry name" value="PROKAR_LIPOPROTEIN"/>
    <property type="match status" value="1"/>
</dbReference>
<sequence length="517" mass="58348">MQRSMLFLLALILASCQPGVYKHGNKNERAMAHLKANLEFLASDALKGRETGSHDIKVAAEFIRSRLEMYGLQPYGENGSYFSNIPFQKQGISDSSSITLIKGKTRGHYTVNRHFYAYRGGDSSYQGVEQPLVFVRFGIEDSTFEYNDYKNLDIKGKTVVLLLGEPERQGDSTFFNGARPTKWSRSSAIKRKLAREKGAGGIIVLLSPRGMNMWKNMKRFMGSSKLGLAQKQDHEIPEILIDSTLARNMFDIRDLSYDQMYKKLQDPDYDGSVLNGRSIQWNLKDQTEKITGHNIVALLPGSDPALAGEYILVGAHYDHLGMRNGQIYNGADDNGSGTVVVMETARQMAHIKGNKRPVIFVWFTGEEKGLLGSKYMIEHAPFRDNIRAVVNMDMIGRESADSIYVLASGLSSSAYHALVEEANKKSARFVFNYSLDSRDHPDRILYRSDHWSFAQKGIPTVFFTDYHHTDYHKASDDVDKINFLKLKKAVELTRQTVLDAANGSDDFIRDNWTEEAK</sequence>
<reference evidence="2" key="1">
    <citation type="journal article" date="2020" name="mSystems">
        <title>Genome- and Community-Level Interaction Insights into Carbon Utilization and Element Cycling Functions of Hydrothermarchaeota in Hydrothermal Sediment.</title>
        <authorList>
            <person name="Zhou Z."/>
            <person name="Liu Y."/>
            <person name="Xu W."/>
            <person name="Pan J."/>
            <person name="Luo Z.H."/>
            <person name="Li M."/>
        </authorList>
    </citation>
    <scope>NUCLEOTIDE SEQUENCE [LARGE SCALE GENOMIC DNA]</scope>
    <source>
        <strain evidence="2">HyVt-456</strain>
    </source>
</reference>
<gene>
    <name evidence="2" type="ORF">ENJ10_06445</name>
</gene>